<organism evidence="2 3">
    <name type="scientific">Heligmosomoides polygyrus</name>
    <name type="common">Parasitic roundworm</name>
    <dbReference type="NCBI Taxonomy" id="6339"/>
    <lineage>
        <taxon>Eukaryota</taxon>
        <taxon>Metazoa</taxon>
        <taxon>Ecdysozoa</taxon>
        <taxon>Nematoda</taxon>
        <taxon>Chromadorea</taxon>
        <taxon>Rhabditida</taxon>
        <taxon>Rhabditina</taxon>
        <taxon>Rhabditomorpha</taxon>
        <taxon>Strongyloidea</taxon>
        <taxon>Heligmosomidae</taxon>
        <taxon>Heligmosomoides</taxon>
    </lineage>
</organism>
<evidence type="ECO:0000313" key="3">
    <source>
        <dbReference type="WBParaSite" id="HPBE_0000101601-mRNA-1"/>
    </source>
</evidence>
<dbReference type="OrthoDB" id="5856365at2759"/>
<dbReference type="WBParaSite" id="HPBE_0000101601-mRNA-1">
    <property type="protein sequence ID" value="HPBE_0000101601-mRNA-1"/>
    <property type="gene ID" value="HPBE_0000101601"/>
</dbReference>
<accession>A0A3P7TH14</accession>
<dbReference type="EMBL" id="UZAH01000958">
    <property type="protein sequence ID" value="VDO19399.1"/>
    <property type="molecule type" value="Genomic_DNA"/>
</dbReference>
<gene>
    <name evidence="1" type="ORF">HPBE_LOCUS1017</name>
</gene>
<evidence type="ECO:0000313" key="2">
    <source>
        <dbReference type="Proteomes" id="UP000050761"/>
    </source>
</evidence>
<dbReference type="Proteomes" id="UP000050761">
    <property type="component" value="Unassembled WGS sequence"/>
</dbReference>
<proteinExistence type="predicted"/>
<reference evidence="1 2" key="1">
    <citation type="submission" date="2018-11" db="EMBL/GenBank/DDBJ databases">
        <authorList>
            <consortium name="Pathogen Informatics"/>
        </authorList>
    </citation>
    <scope>NUCLEOTIDE SEQUENCE [LARGE SCALE GENOMIC DNA]</scope>
</reference>
<dbReference type="AlphaFoldDB" id="A0A183F4C4"/>
<protein>
    <submittedName>
        <fullName evidence="1 3">Uncharacterized protein</fullName>
    </submittedName>
</protein>
<keyword evidence="2" id="KW-1185">Reference proteome</keyword>
<accession>A0A183F4C4</accession>
<name>A0A183F4C4_HELPZ</name>
<evidence type="ECO:0000313" key="1">
    <source>
        <dbReference type="EMBL" id="VDO19399.1"/>
    </source>
</evidence>
<sequence>MIGAYKRIPLDHDAIDFNDAQGHSIDSRILKLGEAETPAGLAEILAMQSQQLQLLQQLVKRLIEQRDPTSKHAVQHMPAIDPHGDLVCDLPAIRGVETESVDRQTRQCDIQKLRRARLTAQVTGHRLGDYDPKTDSVIRTETNADPQTIQVSSIDISTSHQLVCALPAFNNIVKKKFEDASMKDVDGDSLKCLVFIAGLTDSSHSEMRLRLLNHLNRMKEDEPSPILDYFINE</sequence>
<reference evidence="3" key="2">
    <citation type="submission" date="2019-09" db="UniProtKB">
        <authorList>
            <consortium name="WormBaseParasite"/>
        </authorList>
    </citation>
    <scope>IDENTIFICATION</scope>
</reference>